<proteinExistence type="predicted"/>
<feature type="transmembrane region" description="Helical" evidence="5">
    <location>
        <begin position="68"/>
        <end position="90"/>
    </location>
</feature>
<keyword evidence="3 5" id="KW-1133">Transmembrane helix</keyword>
<name>A0A3M7RIR6_BRAPC</name>
<dbReference type="Gene3D" id="1.20.1070.10">
    <property type="entry name" value="Rhodopsin 7-helix transmembrane proteins"/>
    <property type="match status" value="1"/>
</dbReference>
<feature type="transmembrane region" description="Helical" evidence="5">
    <location>
        <begin position="282"/>
        <end position="301"/>
    </location>
</feature>
<evidence type="ECO:0000256" key="1">
    <source>
        <dbReference type="ARBA" id="ARBA00004370"/>
    </source>
</evidence>
<evidence type="ECO:0000256" key="4">
    <source>
        <dbReference type="ARBA" id="ARBA00023136"/>
    </source>
</evidence>
<evidence type="ECO:0000259" key="6">
    <source>
        <dbReference type="PROSITE" id="PS50262"/>
    </source>
</evidence>
<dbReference type="InterPro" id="IPR019427">
    <property type="entry name" value="7TM_GPCR_serpentine_rcpt_Srw"/>
</dbReference>
<evidence type="ECO:0000313" key="7">
    <source>
        <dbReference type="EMBL" id="RNA23280.1"/>
    </source>
</evidence>
<organism evidence="7 8">
    <name type="scientific">Brachionus plicatilis</name>
    <name type="common">Marine rotifer</name>
    <name type="synonym">Brachionus muelleri</name>
    <dbReference type="NCBI Taxonomy" id="10195"/>
    <lineage>
        <taxon>Eukaryota</taxon>
        <taxon>Metazoa</taxon>
        <taxon>Spiralia</taxon>
        <taxon>Gnathifera</taxon>
        <taxon>Rotifera</taxon>
        <taxon>Eurotatoria</taxon>
        <taxon>Monogononta</taxon>
        <taxon>Pseudotrocha</taxon>
        <taxon>Ploima</taxon>
        <taxon>Brachionidae</taxon>
        <taxon>Brachionus</taxon>
    </lineage>
</organism>
<reference evidence="7 8" key="1">
    <citation type="journal article" date="2018" name="Sci. Rep.">
        <title>Genomic signatures of local adaptation to the degree of environmental predictability in rotifers.</title>
        <authorList>
            <person name="Franch-Gras L."/>
            <person name="Hahn C."/>
            <person name="Garcia-Roger E.M."/>
            <person name="Carmona M.J."/>
            <person name="Serra M."/>
            <person name="Gomez A."/>
        </authorList>
    </citation>
    <scope>NUCLEOTIDE SEQUENCE [LARGE SCALE GENOMIC DNA]</scope>
    <source>
        <strain evidence="7">HYR1</strain>
    </source>
</reference>
<evidence type="ECO:0000256" key="5">
    <source>
        <dbReference type="SAM" id="Phobius"/>
    </source>
</evidence>
<feature type="transmembrane region" description="Helical" evidence="5">
    <location>
        <begin position="245"/>
        <end position="270"/>
    </location>
</feature>
<keyword evidence="8" id="KW-1185">Reference proteome</keyword>
<feature type="transmembrane region" description="Helical" evidence="5">
    <location>
        <begin position="203"/>
        <end position="224"/>
    </location>
</feature>
<dbReference type="GO" id="GO:0016020">
    <property type="term" value="C:membrane"/>
    <property type="evidence" value="ECO:0007669"/>
    <property type="project" value="UniProtKB-SubCell"/>
</dbReference>
<dbReference type="InterPro" id="IPR017452">
    <property type="entry name" value="GPCR_Rhodpsn_7TM"/>
</dbReference>
<gene>
    <name evidence="7" type="ORF">BpHYR1_033079</name>
</gene>
<keyword evidence="2 5" id="KW-0812">Transmembrane</keyword>
<accession>A0A3M7RIR6</accession>
<dbReference type="PROSITE" id="PS50262">
    <property type="entry name" value="G_PROTEIN_RECEP_F1_2"/>
    <property type="match status" value="1"/>
</dbReference>
<dbReference type="Pfam" id="PF10324">
    <property type="entry name" value="7TM_GPCR_Srw"/>
    <property type="match status" value="1"/>
</dbReference>
<dbReference type="EMBL" id="REGN01003317">
    <property type="protein sequence ID" value="RNA23280.1"/>
    <property type="molecule type" value="Genomic_DNA"/>
</dbReference>
<dbReference type="InterPro" id="IPR052954">
    <property type="entry name" value="GPCR-Ligand_Int"/>
</dbReference>
<evidence type="ECO:0000313" key="8">
    <source>
        <dbReference type="Proteomes" id="UP000276133"/>
    </source>
</evidence>
<sequence length="338" mass="40336">MNNSQNASGKPACYVVSQIITVYLYPFLNVTGIIFNLFNAFTFYSIIKNNKNVKGYLYKYLLAKSLNDCYLFVVNIFSVGYFCFNCPNSYTYWIQVWYITCFAYFSLATELYSTFLDIFACLDRLLLMTSLFDKLKFYQSKYFSYIVIFFLMIFSLVFYVHRFFDFEIYAINNSSQYKIRNTEFFTIDFSKTMRWLHIIIRDVMGLTLIIAFNTMIMINFQKLMKKKEKLTSKKLSRQERKDREVTLMVLCNGVVFVFGHTPIFICYLPLFNFTNFSCAFDISRFILIFSYWIGFFFYYSFNLQFRRRFKELFGIRIIKSKTTDINTEASVTKTKTAT</sequence>
<dbReference type="SUPFAM" id="SSF81321">
    <property type="entry name" value="Family A G protein-coupled receptor-like"/>
    <property type="match status" value="1"/>
</dbReference>
<evidence type="ECO:0000256" key="2">
    <source>
        <dbReference type="ARBA" id="ARBA00022692"/>
    </source>
</evidence>
<comment type="caution">
    <text evidence="7">The sequence shown here is derived from an EMBL/GenBank/DDBJ whole genome shotgun (WGS) entry which is preliminary data.</text>
</comment>
<dbReference type="PANTHER" id="PTHR46641:SF2">
    <property type="entry name" value="FMRFAMIDE RECEPTOR"/>
    <property type="match status" value="1"/>
</dbReference>
<feature type="transmembrane region" description="Helical" evidence="5">
    <location>
        <begin position="96"/>
        <end position="122"/>
    </location>
</feature>
<dbReference type="PANTHER" id="PTHR46641">
    <property type="entry name" value="FMRFAMIDE RECEPTOR-RELATED"/>
    <property type="match status" value="1"/>
</dbReference>
<dbReference type="Proteomes" id="UP000276133">
    <property type="component" value="Unassembled WGS sequence"/>
</dbReference>
<dbReference type="GO" id="GO:0008528">
    <property type="term" value="F:G protein-coupled peptide receptor activity"/>
    <property type="evidence" value="ECO:0007669"/>
    <property type="project" value="InterPro"/>
</dbReference>
<keyword evidence="4 5" id="KW-0472">Membrane</keyword>
<feature type="transmembrane region" description="Helical" evidence="5">
    <location>
        <begin position="142"/>
        <end position="160"/>
    </location>
</feature>
<protein>
    <recommendedName>
        <fullName evidence="6">G-protein coupled receptors family 1 profile domain-containing protein</fullName>
    </recommendedName>
</protein>
<feature type="domain" description="G-protein coupled receptors family 1 profile" evidence="6">
    <location>
        <begin position="38"/>
        <end position="298"/>
    </location>
</feature>
<dbReference type="AlphaFoldDB" id="A0A3M7RIR6"/>
<feature type="transmembrane region" description="Helical" evidence="5">
    <location>
        <begin position="24"/>
        <end position="47"/>
    </location>
</feature>
<evidence type="ECO:0000256" key="3">
    <source>
        <dbReference type="ARBA" id="ARBA00022989"/>
    </source>
</evidence>
<comment type="subcellular location">
    <subcellularLocation>
        <location evidence="1">Membrane</location>
    </subcellularLocation>
</comment>